<evidence type="ECO:0000313" key="3">
    <source>
        <dbReference type="EMBL" id="KAL0445493.1"/>
    </source>
</evidence>
<proteinExistence type="predicted"/>
<evidence type="ECO:0000256" key="1">
    <source>
        <dbReference type="SAM" id="MobiDB-lite"/>
    </source>
</evidence>
<feature type="region of interest" description="Disordered" evidence="1">
    <location>
        <begin position="153"/>
        <end position="230"/>
    </location>
</feature>
<dbReference type="Pfam" id="PF14111">
    <property type="entry name" value="DUF4283"/>
    <property type="match status" value="1"/>
</dbReference>
<evidence type="ECO:0000259" key="2">
    <source>
        <dbReference type="Pfam" id="PF14111"/>
    </source>
</evidence>
<dbReference type="AlphaFoldDB" id="A0AAW2WVM6"/>
<name>A0AAW2WVM6_9LAMI</name>
<accession>A0AAW2WVM6</accession>
<reference evidence="3" key="1">
    <citation type="submission" date="2020-06" db="EMBL/GenBank/DDBJ databases">
        <authorList>
            <person name="Li T."/>
            <person name="Hu X."/>
            <person name="Zhang T."/>
            <person name="Song X."/>
            <person name="Zhang H."/>
            <person name="Dai N."/>
            <person name="Sheng W."/>
            <person name="Hou X."/>
            <person name="Wei L."/>
        </authorList>
    </citation>
    <scope>NUCLEOTIDE SEQUENCE</scope>
    <source>
        <strain evidence="3">KEN1</strain>
        <tissue evidence="3">Leaf</tissue>
    </source>
</reference>
<protein>
    <recommendedName>
        <fullName evidence="2">DUF4283 domain-containing protein</fullName>
    </recommendedName>
</protein>
<feature type="compositionally biased region" description="Polar residues" evidence="1">
    <location>
        <begin position="211"/>
        <end position="230"/>
    </location>
</feature>
<dbReference type="EMBL" id="JACGWN010000006">
    <property type="protein sequence ID" value="KAL0445493.1"/>
    <property type="molecule type" value="Genomic_DNA"/>
</dbReference>
<feature type="region of interest" description="Disordered" evidence="1">
    <location>
        <begin position="13"/>
        <end position="50"/>
    </location>
</feature>
<feature type="compositionally biased region" description="Polar residues" evidence="1">
    <location>
        <begin position="13"/>
        <end position="26"/>
    </location>
</feature>
<feature type="compositionally biased region" description="Low complexity" evidence="1">
    <location>
        <begin position="196"/>
        <end position="210"/>
    </location>
</feature>
<organism evidence="3">
    <name type="scientific">Sesamum latifolium</name>
    <dbReference type="NCBI Taxonomy" id="2727402"/>
    <lineage>
        <taxon>Eukaryota</taxon>
        <taxon>Viridiplantae</taxon>
        <taxon>Streptophyta</taxon>
        <taxon>Embryophyta</taxon>
        <taxon>Tracheophyta</taxon>
        <taxon>Spermatophyta</taxon>
        <taxon>Magnoliopsida</taxon>
        <taxon>eudicotyledons</taxon>
        <taxon>Gunneridae</taxon>
        <taxon>Pentapetalae</taxon>
        <taxon>asterids</taxon>
        <taxon>lamiids</taxon>
        <taxon>Lamiales</taxon>
        <taxon>Pedaliaceae</taxon>
        <taxon>Sesamum</taxon>
    </lineage>
</organism>
<feature type="compositionally biased region" description="Polar residues" evidence="1">
    <location>
        <begin position="167"/>
        <end position="176"/>
    </location>
</feature>
<reference evidence="3" key="2">
    <citation type="journal article" date="2024" name="Plant">
        <title>Genomic evolution and insights into agronomic trait innovations of Sesamum species.</title>
        <authorList>
            <person name="Miao H."/>
            <person name="Wang L."/>
            <person name="Qu L."/>
            <person name="Liu H."/>
            <person name="Sun Y."/>
            <person name="Le M."/>
            <person name="Wang Q."/>
            <person name="Wei S."/>
            <person name="Zheng Y."/>
            <person name="Lin W."/>
            <person name="Duan Y."/>
            <person name="Cao H."/>
            <person name="Xiong S."/>
            <person name="Wang X."/>
            <person name="Wei L."/>
            <person name="Li C."/>
            <person name="Ma Q."/>
            <person name="Ju M."/>
            <person name="Zhao R."/>
            <person name="Li G."/>
            <person name="Mu C."/>
            <person name="Tian Q."/>
            <person name="Mei H."/>
            <person name="Zhang T."/>
            <person name="Gao T."/>
            <person name="Zhang H."/>
        </authorList>
    </citation>
    <scope>NUCLEOTIDE SEQUENCE</scope>
    <source>
        <strain evidence="3">KEN1</strain>
    </source>
</reference>
<feature type="domain" description="DUF4283" evidence="2">
    <location>
        <begin position="293"/>
        <end position="367"/>
    </location>
</feature>
<comment type="caution">
    <text evidence="3">The sequence shown here is derived from an EMBL/GenBank/DDBJ whole genome shotgun (WGS) entry which is preliminary data.</text>
</comment>
<dbReference type="PANTHER" id="PTHR33116:SF76">
    <property type="entry name" value="DUF4283 DOMAIN-CONTAINING PROTEIN"/>
    <property type="match status" value="1"/>
</dbReference>
<dbReference type="PANTHER" id="PTHR33116">
    <property type="entry name" value="REVERSE TRANSCRIPTASE ZINC-BINDING DOMAIN-CONTAINING PROTEIN-RELATED-RELATED"/>
    <property type="match status" value="1"/>
</dbReference>
<feature type="compositionally biased region" description="Acidic residues" evidence="1">
    <location>
        <begin position="33"/>
        <end position="47"/>
    </location>
</feature>
<dbReference type="InterPro" id="IPR025558">
    <property type="entry name" value="DUF4283"/>
</dbReference>
<gene>
    <name evidence="3" type="ORF">Slati_1677200</name>
</gene>
<sequence>MDFLINSLSSLTHSTPITHTKPSHTSDAVDAADNGDNDDGDDGTVAEDTDRMMDDAVVEDGRDNGLHSHSAEAMAELKRKFNMEEFLALAHRVIDDGDEHTMNALQGLKHKWEATIGPVRTAGRSSIPMTVAENPWAQGFSLARRTVNPTRRLLPTVPLPTAPGTDSARSIPNQGVHNDVAVPNPNLHGAPPRVFGGDTPTPSPAGPSSAVHSGNATALSRPQTEASGLTPTGLFVGNIPLHGTPSPYTPASHIADGFNNYTRKTLRYIPPERQNGEVVVRPTIDMINEGSRKWETMAVGYFLGRKTPFHQVPDYVHSIWPVVRDVTATATGFFFITFKTYAAMEEVIEGDPWLFQGQPIVLQKWVLGMALCKHGHTQVPIWIKLRHLPVELWTADGLSTVASGTRRSLYPDAITKTCTRLDFARVCVMIDFNASLPKHVVVVTPREDGRDHPCRVDVEYEWPTVQATEDRVVTERVEPARVHTSPLAEVSTNSNIDTESKGKELMVYNPFSVLTLIDTDEPNEGGPNTSSPDDDFLDLLETRVAFQSTVRVQNNVKRDWNWFCDHSGPGNRIWLMWDESELDITVLLVHPQCIHCRVFVKRTHDTSLITVVYGSNDGYDVRRSKRLFRFDNYLAAAPGFLDSVKNVRQHHIYGIPMYALTRKLKNLKPTLQAQRKRKGDLTANVEQAKMFLDKIQRILILARHDDLLLQLEHVTRLAECYGHVVTVEEGILKPITREEVKIAVFDIAEDKAPGSDGFSSGFFKAAWPLIGDEVTLVMQDFFNSGKLLRQINATLITLTLKWLHRVWWANFALLRAAMSFTRAEVQSVQLFRDSLMMFAEWSGLEANPSKSQISVSKAAWDVKQQLLNVLGFREGTLPVRYLGVPLISSWLTAGDCAPLLRKVDERLQGWGKLQLSFAAQVQLLRSVIMSLNIYWAMAFVLAKSVIKVIEARIRRFLWHGNFDSGMAKVAQKDVCKPLEEGGQGLKSLKPLNKDLMSKHFWSVVMKDQSSIWVTWILTYRLKHGSIWTTSPTTGSWGWRKIVRLRTQLLGHILYTVGMGANILLWHDPWHKLGVLLHRFPRGPQIVGIPLDATLQHVIRNGNWDWPEILDVEHNEIIHRLPVLNAANKISWNSPTGQFTNIAACQIWQPRGSKVLWHHLLTGSLNIPRNSFILWLAILGTLSTLDRAWWHGPDRKPIITFSLTVTLLDSA</sequence>